<keyword evidence="2" id="KW-1003">Cell membrane</keyword>
<dbReference type="EMBL" id="FPIY01000001">
    <property type="protein sequence ID" value="SFW23456.1"/>
    <property type="molecule type" value="Genomic_DNA"/>
</dbReference>
<feature type="transmembrane region" description="Helical" evidence="6">
    <location>
        <begin position="396"/>
        <end position="416"/>
    </location>
</feature>
<keyword evidence="8" id="KW-1185">Reference proteome</keyword>
<name>A0A1K1MJZ0_9FLAO</name>
<keyword evidence="4 6" id="KW-1133">Transmembrane helix</keyword>
<feature type="transmembrane region" description="Helical" evidence="6">
    <location>
        <begin position="428"/>
        <end position="446"/>
    </location>
</feature>
<feature type="transmembrane region" description="Helical" evidence="6">
    <location>
        <begin position="79"/>
        <end position="99"/>
    </location>
</feature>
<evidence type="ECO:0000256" key="4">
    <source>
        <dbReference type="ARBA" id="ARBA00022989"/>
    </source>
</evidence>
<dbReference type="Proteomes" id="UP000183257">
    <property type="component" value="Unassembled WGS sequence"/>
</dbReference>
<evidence type="ECO:0000313" key="7">
    <source>
        <dbReference type="EMBL" id="SFW23456.1"/>
    </source>
</evidence>
<gene>
    <name evidence="7" type="ORF">SAMN05660313_00667</name>
</gene>
<feature type="transmembrane region" description="Helical" evidence="6">
    <location>
        <begin position="41"/>
        <end position="58"/>
    </location>
</feature>
<organism evidence="7 8">
    <name type="scientific">Cellulophaga fucicola</name>
    <dbReference type="NCBI Taxonomy" id="76595"/>
    <lineage>
        <taxon>Bacteria</taxon>
        <taxon>Pseudomonadati</taxon>
        <taxon>Bacteroidota</taxon>
        <taxon>Flavobacteriia</taxon>
        <taxon>Flavobacteriales</taxon>
        <taxon>Flavobacteriaceae</taxon>
        <taxon>Cellulophaga</taxon>
    </lineage>
</organism>
<protein>
    <submittedName>
        <fullName evidence="7">Lipopolysaccharide export system permease protein</fullName>
    </submittedName>
</protein>
<evidence type="ECO:0000256" key="5">
    <source>
        <dbReference type="ARBA" id="ARBA00023136"/>
    </source>
</evidence>
<feature type="transmembrane region" description="Helical" evidence="6">
    <location>
        <begin position="369"/>
        <end position="389"/>
    </location>
</feature>
<evidence type="ECO:0000256" key="3">
    <source>
        <dbReference type="ARBA" id="ARBA00022692"/>
    </source>
</evidence>
<dbReference type="GO" id="GO:0043190">
    <property type="term" value="C:ATP-binding cassette (ABC) transporter complex"/>
    <property type="evidence" value="ECO:0007669"/>
    <property type="project" value="TreeGrafter"/>
</dbReference>
<evidence type="ECO:0000256" key="6">
    <source>
        <dbReference type="SAM" id="Phobius"/>
    </source>
</evidence>
<sequence length="479" mass="53159">MLIFIFQTIWLYIGDLAGKGLDLLIIGKFIFYFMPSLIDKVLPLTVVLSSILTFGNLAENYEFAAMKASGISLQRAMRTIVVFVLLLGVVAFFFANNVAPAAAHKVYNLKRNIGNVKPAAIIAEGIFSDFEGMNIKVDKKYGENDRFLENIIIHKKSNKVISNVVIKAKKGELVSSEGSDIIKLILKDGNYYEDVQSKNSKTKLKLPFAKAKFNEYIINIQLTGMGDKDLEEDRNVDTEKMKKVSRLIVDIDSIKQDNVKTIKAIAKNISDRAGAFKPDYGFNNLKPKLQDKEGGAKLPNNDKKVVKKDTVLYNGDIVALFKEPMQAQLYSTAHSLTTAVLSSVSARKKELEIKYQRYNIHVLALHTKYALAFSCIILFFVGAPLGAIIRKGGLGLPMVIAIVLFLAYYFLGVFVGNSAKVGKISPALAAWIPALVMLPLGMFLTIRATNDKGLISFGDIIYMIKKRFIKNSKTKTDGK</sequence>
<dbReference type="AlphaFoldDB" id="A0A1K1MJZ0"/>
<evidence type="ECO:0000256" key="2">
    <source>
        <dbReference type="ARBA" id="ARBA00022475"/>
    </source>
</evidence>
<dbReference type="InterPro" id="IPR005495">
    <property type="entry name" value="LptG/LptF_permease"/>
</dbReference>
<dbReference type="PANTHER" id="PTHR33529:SF6">
    <property type="entry name" value="YJGP_YJGQ FAMILY PERMEASE"/>
    <property type="match status" value="1"/>
</dbReference>
<dbReference type="PANTHER" id="PTHR33529">
    <property type="entry name" value="SLR0882 PROTEIN-RELATED"/>
    <property type="match status" value="1"/>
</dbReference>
<evidence type="ECO:0000313" key="8">
    <source>
        <dbReference type="Proteomes" id="UP000183257"/>
    </source>
</evidence>
<reference evidence="8" key="1">
    <citation type="submission" date="2016-11" db="EMBL/GenBank/DDBJ databases">
        <authorList>
            <person name="Varghese N."/>
            <person name="Submissions S."/>
        </authorList>
    </citation>
    <scope>NUCLEOTIDE SEQUENCE [LARGE SCALE GENOMIC DNA]</scope>
    <source>
        <strain evidence="8">DSM 24786</strain>
    </source>
</reference>
<accession>A0A1K1MJZ0</accession>
<comment type="subcellular location">
    <subcellularLocation>
        <location evidence="1">Cell membrane</location>
        <topology evidence="1">Multi-pass membrane protein</topology>
    </subcellularLocation>
</comment>
<keyword evidence="3 6" id="KW-0812">Transmembrane</keyword>
<keyword evidence="5 6" id="KW-0472">Membrane</keyword>
<dbReference type="STRING" id="76595.SAMN05660313_00667"/>
<proteinExistence type="predicted"/>
<dbReference type="Pfam" id="PF03739">
    <property type="entry name" value="LptF_LptG"/>
    <property type="match status" value="1"/>
</dbReference>
<evidence type="ECO:0000256" key="1">
    <source>
        <dbReference type="ARBA" id="ARBA00004651"/>
    </source>
</evidence>
<dbReference type="GO" id="GO:0015920">
    <property type="term" value="P:lipopolysaccharide transport"/>
    <property type="evidence" value="ECO:0007669"/>
    <property type="project" value="TreeGrafter"/>
</dbReference>